<evidence type="ECO:0000313" key="2">
    <source>
        <dbReference type="EMBL" id="MFD2663604.1"/>
    </source>
</evidence>
<organism evidence="2 3">
    <name type="scientific">Paenibacillus thailandensis</name>
    <dbReference type="NCBI Taxonomy" id="393250"/>
    <lineage>
        <taxon>Bacteria</taxon>
        <taxon>Bacillati</taxon>
        <taxon>Bacillota</taxon>
        <taxon>Bacilli</taxon>
        <taxon>Bacillales</taxon>
        <taxon>Paenibacillaceae</taxon>
        <taxon>Paenibacillus</taxon>
    </lineage>
</organism>
<feature type="region of interest" description="Disordered" evidence="1">
    <location>
        <begin position="109"/>
        <end position="134"/>
    </location>
</feature>
<evidence type="ECO:0000256" key="1">
    <source>
        <dbReference type="SAM" id="MobiDB-lite"/>
    </source>
</evidence>
<comment type="caution">
    <text evidence="2">The sequence shown here is derived from an EMBL/GenBank/DDBJ whole genome shotgun (WGS) entry which is preliminary data.</text>
</comment>
<dbReference type="Proteomes" id="UP001597493">
    <property type="component" value="Unassembled WGS sequence"/>
</dbReference>
<protein>
    <recommendedName>
        <fullName evidence="4">Transposase</fullName>
    </recommendedName>
</protein>
<gene>
    <name evidence="2" type="ORF">ACFSW5_25520</name>
</gene>
<evidence type="ECO:0000313" key="3">
    <source>
        <dbReference type="Proteomes" id="UP001597493"/>
    </source>
</evidence>
<evidence type="ECO:0008006" key="4">
    <source>
        <dbReference type="Google" id="ProtNLM"/>
    </source>
</evidence>
<name>A0ABW5R4H1_9BACL</name>
<proteinExistence type="predicted"/>
<dbReference type="RefSeq" id="WP_379279947.1">
    <property type="nucleotide sequence ID" value="NZ_JBHUGT010000011.1"/>
</dbReference>
<sequence>MSTQTQILLEQEVLDLDIHDIAAAFGNDVNGLQECMGLIQEELDRIGLHPVRQGKDCEYEPLKSAGYRKVKLYSSKALRTTKGEKPDLRIIYKYDEADDMVRVVSIGFRAKEKPRPDHDPYSKATKREKERQQV</sequence>
<accession>A0ABW5R4H1</accession>
<dbReference type="EMBL" id="JBHUMY010000043">
    <property type="protein sequence ID" value="MFD2663604.1"/>
    <property type="molecule type" value="Genomic_DNA"/>
</dbReference>
<keyword evidence="3" id="KW-1185">Reference proteome</keyword>
<reference evidence="3" key="1">
    <citation type="journal article" date="2019" name="Int. J. Syst. Evol. Microbiol.">
        <title>The Global Catalogue of Microorganisms (GCM) 10K type strain sequencing project: providing services to taxonomists for standard genome sequencing and annotation.</title>
        <authorList>
            <consortium name="The Broad Institute Genomics Platform"/>
            <consortium name="The Broad Institute Genome Sequencing Center for Infectious Disease"/>
            <person name="Wu L."/>
            <person name="Ma J."/>
        </authorList>
    </citation>
    <scope>NUCLEOTIDE SEQUENCE [LARGE SCALE GENOMIC DNA]</scope>
    <source>
        <strain evidence="3">TISTR 1827</strain>
    </source>
</reference>